<dbReference type="eggNOG" id="COG1030">
    <property type="taxonomic scope" value="Bacteria"/>
</dbReference>
<keyword evidence="2 5" id="KW-0812">Transmembrane</keyword>
<dbReference type="Gene3D" id="3.90.226.10">
    <property type="entry name" value="2-enoyl-CoA Hydratase, Chain A, domain 1"/>
    <property type="match status" value="1"/>
</dbReference>
<dbReference type="InterPro" id="IPR052165">
    <property type="entry name" value="Membrane_assoc_protease"/>
</dbReference>
<dbReference type="KEGG" id="dma:DMR_00090"/>
<evidence type="ECO:0000256" key="3">
    <source>
        <dbReference type="ARBA" id="ARBA00022989"/>
    </source>
</evidence>
<evidence type="ECO:0000313" key="9">
    <source>
        <dbReference type="EMBL" id="BAH73500.1"/>
    </source>
</evidence>
<keyword evidence="10" id="KW-1185">Reference proteome</keyword>
<dbReference type="InterPro" id="IPR056738">
    <property type="entry name" value="NfeD1b_N"/>
</dbReference>
<dbReference type="Gene3D" id="2.40.50.140">
    <property type="entry name" value="Nucleic acid-binding proteins"/>
    <property type="match status" value="1"/>
</dbReference>
<dbReference type="EMBL" id="AP010904">
    <property type="protein sequence ID" value="BAH73500.1"/>
    <property type="molecule type" value="Genomic_DNA"/>
</dbReference>
<protein>
    <submittedName>
        <fullName evidence="9">Hypothetical membrane protein</fullName>
    </submittedName>
</protein>
<evidence type="ECO:0000256" key="1">
    <source>
        <dbReference type="ARBA" id="ARBA00004141"/>
    </source>
</evidence>
<sequence length="442" mass="46169">MLSPRYVAIELKSFLLALFLICCASPSFAAYTVLEARLHSAISPAQADMLDDAIAVAVAKPADLLLLSLDTPGGSVEVMRRMVGSILNAPMPVVVYVSPSGARAASAGVFLMAAATVAAMAPQTTIGAASPIGLGGIDLPKTSDLKIKNDLTSLLRGLADRRGRNVNWYKKAVDEAATLTAPEAVAERVVDFVAVSPRDLLEQIGKRGVSTPTGTIRFDGAAATIVSYEPGLWHTLLSWLLDPSIAYVLLLLGVAGVFFELTTPGAVLPGVVGGIALILALYALSVLPTNAAGLLLLLAAGGLFLLELHITSFGLLSLAGVAALFLGSLLLFRFDGHSGLPLSLILPTVGGVCALLLGAVWLLAKAQRQKPRLGLTALYGNTALVRRWSGRGGKVFVHGEIWDARLADHENTTDFAPGEPVLVVGHEDFVLLVAPRPDNAAI</sequence>
<dbReference type="PANTHER" id="PTHR33507">
    <property type="entry name" value="INNER MEMBRANE PROTEIN YBBJ"/>
    <property type="match status" value="1"/>
</dbReference>
<organism evidence="9 10">
    <name type="scientific">Solidesulfovibrio magneticus (strain ATCC 700980 / DSM 13731 / RS-1)</name>
    <name type="common">Desulfovibrio magneticus</name>
    <dbReference type="NCBI Taxonomy" id="573370"/>
    <lineage>
        <taxon>Bacteria</taxon>
        <taxon>Pseudomonadati</taxon>
        <taxon>Thermodesulfobacteriota</taxon>
        <taxon>Desulfovibrionia</taxon>
        <taxon>Desulfovibrionales</taxon>
        <taxon>Desulfovibrionaceae</taxon>
        <taxon>Solidesulfovibrio</taxon>
    </lineage>
</organism>
<keyword evidence="4 5" id="KW-0472">Membrane</keyword>
<feature type="domain" description="NfeD-like C-terminal" evidence="6">
    <location>
        <begin position="377"/>
        <end position="435"/>
    </location>
</feature>
<feature type="transmembrane region" description="Helical" evidence="5">
    <location>
        <begin position="290"/>
        <end position="306"/>
    </location>
</feature>
<gene>
    <name evidence="9" type="ordered locus">DMR_00090</name>
</gene>
<dbReference type="AlphaFoldDB" id="C4XT18"/>
<dbReference type="SUPFAM" id="SSF141322">
    <property type="entry name" value="NfeD domain-like"/>
    <property type="match status" value="1"/>
</dbReference>
<dbReference type="InterPro" id="IPR012340">
    <property type="entry name" value="NA-bd_OB-fold"/>
</dbReference>
<proteinExistence type="predicted"/>
<dbReference type="Pfam" id="PF25145">
    <property type="entry name" value="NfeD1b_N"/>
    <property type="match status" value="1"/>
</dbReference>
<dbReference type="CDD" id="cd07020">
    <property type="entry name" value="Clp_protease_NfeD_1"/>
    <property type="match status" value="1"/>
</dbReference>
<evidence type="ECO:0000256" key="4">
    <source>
        <dbReference type="ARBA" id="ARBA00023136"/>
    </source>
</evidence>
<dbReference type="PANTHER" id="PTHR33507:SF4">
    <property type="entry name" value="NODULATION COMPETITIVENESS PROTEIN NFED"/>
    <property type="match status" value="1"/>
</dbReference>
<comment type="subcellular location">
    <subcellularLocation>
        <location evidence="1">Membrane</location>
        <topology evidence="1">Multi-pass membrane protein</topology>
    </subcellularLocation>
</comment>
<feature type="domain" description="NfeD integral membrane" evidence="7">
    <location>
        <begin position="245"/>
        <end position="360"/>
    </location>
</feature>
<dbReference type="Pfam" id="PF24961">
    <property type="entry name" value="NfeD_membrane"/>
    <property type="match status" value="1"/>
</dbReference>
<dbReference type="InterPro" id="IPR056739">
    <property type="entry name" value="NfeD_membrane"/>
</dbReference>
<dbReference type="STRING" id="573370.DMR_00090"/>
<evidence type="ECO:0000256" key="2">
    <source>
        <dbReference type="ARBA" id="ARBA00022692"/>
    </source>
</evidence>
<feature type="transmembrane region" description="Helical" evidence="5">
    <location>
        <begin position="266"/>
        <end position="284"/>
    </location>
</feature>
<evidence type="ECO:0000313" key="10">
    <source>
        <dbReference type="Proteomes" id="UP000009071"/>
    </source>
</evidence>
<dbReference type="OrthoDB" id="5289056at2"/>
<feature type="transmembrane region" description="Helical" evidence="5">
    <location>
        <begin position="313"/>
        <end position="332"/>
    </location>
</feature>
<reference evidence="9 10" key="1">
    <citation type="journal article" date="2009" name="Genome Res.">
        <title>Whole genome sequence of Desulfovibrio magneticus strain RS-1 revealed common gene clusters in magnetotactic bacteria.</title>
        <authorList>
            <person name="Nakazawa H."/>
            <person name="Arakaki A."/>
            <person name="Narita-Yamada S."/>
            <person name="Yashiro I."/>
            <person name="Jinno K."/>
            <person name="Aoki N."/>
            <person name="Tsuruyama A."/>
            <person name="Okamura Y."/>
            <person name="Tanikawa S."/>
            <person name="Fujita N."/>
            <person name="Takeyama H."/>
            <person name="Matsunaga T."/>
        </authorList>
    </citation>
    <scope>NUCLEOTIDE SEQUENCE [LARGE SCALE GENOMIC DNA]</scope>
    <source>
        <strain evidence="10">ATCC 700980 / DSM 13731 / RS-1</strain>
    </source>
</reference>
<dbReference type="InterPro" id="IPR029045">
    <property type="entry name" value="ClpP/crotonase-like_dom_sf"/>
</dbReference>
<feature type="transmembrane region" description="Helical" evidence="5">
    <location>
        <begin position="344"/>
        <end position="364"/>
    </location>
</feature>
<dbReference type="HOGENOM" id="CLU_024619_1_1_7"/>
<name>C4XT18_SOLM1</name>
<evidence type="ECO:0000259" key="6">
    <source>
        <dbReference type="Pfam" id="PF01957"/>
    </source>
</evidence>
<feature type="transmembrane region" description="Helical" evidence="5">
    <location>
        <begin position="236"/>
        <end position="259"/>
    </location>
</feature>
<evidence type="ECO:0000259" key="8">
    <source>
        <dbReference type="Pfam" id="PF25145"/>
    </source>
</evidence>
<evidence type="ECO:0000259" key="7">
    <source>
        <dbReference type="Pfam" id="PF24961"/>
    </source>
</evidence>
<dbReference type="Proteomes" id="UP000009071">
    <property type="component" value="Chromosome"/>
</dbReference>
<evidence type="ECO:0000256" key="5">
    <source>
        <dbReference type="SAM" id="Phobius"/>
    </source>
</evidence>
<dbReference type="InterPro" id="IPR002810">
    <property type="entry name" value="NfeD-like_C"/>
</dbReference>
<feature type="domain" description="NfeD1b N-terminal" evidence="8">
    <location>
        <begin position="46"/>
        <end position="183"/>
    </location>
</feature>
<dbReference type="Pfam" id="PF01957">
    <property type="entry name" value="NfeD"/>
    <property type="match status" value="1"/>
</dbReference>
<keyword evidence="3 5" id="KW-1133">Transmembrane helix</keyword>
<dbReference type="RefSeq" id="WP_012749594.1">
    <property type="nucleotide sequence ID" value="NC_012796.1"/>
</dbReference>
<accession>C4XT18</accession>
<dbReference type="SUPFAM" id="SSF52096">
    <property type="entry name" value="ClpP/crotonase"/>
    <property type="match status" value="1"/>
</dbReference>
<dbReference type="GO" id="GO:0016020">
    <property type="term" value="C:membrane"/>
    <property type="evidence" value="ECO:0007669"/>
    <property type="project" value="UniProtKB-SubCell"/>
</dbReference>